<dbReference type="GO" id="GO:0005975">
    <property type="term" value="P:carbohydrate metabolic process"/>
    <property type="evidence" value="ECO:0007669"/>
    <property type="project" value="InterPro"/>
</dbReference>
<dbReference type="InterPro" id="IPR005843">
    <property type="entry name" value="A-D-PHexomutase_C"/>
</dbReference>
<evidence type="ECO:0000259" key="10">
    <source>
        <dbReference type="Pfam" id="PF02880"/>
    </source>
</evidence>
<evidence type="ECO:0000256" key="3">
    <source>
        <dbReference type="ARBA" id="ARBA00022553"/>
    </source>
</evidence>
<keyword evidence="4" id="KW-0479">Metal-binding</keyword>
<dbReference type="Pfam" id="PF00408">
    <property type="entry name" value="PGM_PMM_IV"/>
    <property type="match status" value="1"/>
</dbReference>
<accession>A0A6J7TG57</accession>
<dbReference type="PRINTS" id="PR00509">
    <property type="entry name" value="PGMPMM"/>
</dbReference>
<evidence type="ECO:0000259" key="7">
    <source>
        <dbReference type="Pfam" id="PF00408"/>
    </source>
</evidence>
<dbReference type="InterPro" id="IPR005841">
    <property type="entry name" value="Alpha-D-phosphohexomutase_SF"/>
</dbReference>
<dbReference type="EMBL" id="CAEZYY010000005">
    <property type="protein sequence ID" value="CAB4744335.1"/>
    <property type="molecule type" value="Genomic_DNA"/>
</dbReference>
<evidence type="ECO:0000313" key="13">
    <source>
        <dbReference type="EMBL" id="CAB4877267.1"/>
    </source>
</evidence>
<dbReference type="PROSITE" id="PS00710">
    <property type="entry name" value="PGM_PMM"/>
    <property type="match status" value="1"/>
</dbReference>
<feature type="domain" description="Alpha-D-phosphohexomutase alpha/beta/alpha" evidence="10">
    <location>
        <begin position="321"/>
        <end position="434"/>
    </location>
</feature>
<evidence type="ECO:0000313" key="11">
    <source>
        <dbReference type="EMBL" id="CAB4706383.1"/>
    </source>
</evidence>
<keyword evidence="6" id="KW-0413">Isomerase</keyword>
<feature type="domain" description="Alpha-D-phosphohexomutase C-terminal" evidence="7">
    <location>
        <begin position="495"/>
        <end position="518"/>
    </location>
</feature>
<dbReference type="InterPro" id="IPR005844">
    <property type="entry name" value="A-D-PHexomutase_a/b/a-I"/>
</dbReference>
<dbReference type="PANTHER" id="PTHR45745">
    <property type="entry name" value="PHOSPHOMANNOMUTASE 45A"/>
    <property type="match status" value="1"/>
</dbReference>
<dbReference type="SUPFAM" id="SSF55957">
    <property type="entry name" value="Phosphoglucomutase, C-terminal domain"/>
    <property type="match status" value="1"/>
</dbReference>
<evidence type="ECO:0000259" key="8">
    <source>
        <dbReference type="Pfam" id="PF02878"/>
    </source>
</evidence>
<dbReference type="AlphaFoldDB" id="A0A6J7TG57"/>
<reference evidence="14" key="1">
    <citation type="submission" date="2020-05" db="EMBL/GenBank/DDBJ databases">
        <authorList>
            <person name="Chiriac C."/>
            <person name="Salcher M."/>
            <person name="Ghai R."/>
            <person name="Kavagutti S V."/>
        </authorList>
    </citation>
    <scope>NUCLEOTIDE SEQUENCE</scope>
</reference>
<dbReference type="EMBL" id="CAFBQP010000003">
    <property type="protein sequence ID" value="CAB5052291.1"/>
    <property type="molecule type" value="Genomic_DNA"/>
</dbReference>
<proteinExistence type="inferred from homology"/>
<evidence type="ECO:0000256" key="5">
    <source>
        <dbReference type="ARBA" id="ARBA00022842"/>
    </source>
</evidence>
<dbReference type="GO" id="GO:0006166">
    <property type="term" value="P:purine ribonucleoside salvage"/>
    <property type="evidence" value="ECO:0007669"/>
    <property type="project" value="TreeGrafter"/>
</dbReference>
<feature type="domain" description="Alpha-D-phosphohexomutase alpha/beta/alpha" evidence="9">
    <location>
        <begin position="223"/>
        <end position="308"/>
    </location>
</feature>
<evidence type="ECO:0000259" key="9">
    <source>
        <dbReference type="Pfam" id="PF02879"/>
    </source>
</evidence>
<dbReference type="EMBL" id="CAFBLR010000095">
    <property type="protein sequence ID" value="CAB4877267.1"/>
    <property type="molecule type" value="Genomic_DNA"/>
</dbReference>
<comment type="similarity">
    <text evidence="2">Belongs to the phosphohexose mutase family.</text>
</comment>
<dbReference type="Pfam" id="PF02880">
    <property type="entry name" value="PGM_PMM_III"/>
    <property type="match status" value="1"/>
</dbReference>
<dbReference type="SUPFAM" id="SSF53738">
    <property type="entry name" value="Phosphoglucomutase, first 3 domains"/>
    <property type="match status" value="3"/>
</dbReference>
<gene>
    <name evidence="11" type="ORF">UFOPK2602_00882</name>
    <name evidence="12" type="ORF">UFOPK2806_00607</name>
    <name evidence="13" type="ORF">UFOPK3417_01066</name>
    <name evidence="14" type="ORF">UFOPK4306_00141</name>
</gene>
<dbReference type="InterPro" id="IPR005846">
    <property type="entry name" value="A-D-PHexomutase_a/b/a-III"/>
</dbReference>
<comment type="cofactor">
    <cofactor evidence="1">
        <name>Mg(2+)</name>
        <dbReference type="ChEBI" id="CHEBI:18420"/>
    </cofactor>
</comment>
<evidence type="ECO:0000313" key="12">
    <source>
        <dbReference type="EMBL" id="CAB4744335.1"/>
    </source>
</evidence>
<evidence type="ECO:0000256" key="2">
    <source>
        <dbReference type="ARBA" id="ARBA00010231"/>
    </source>
</evidence>
<evidence type="ECO:0000313" key="14">
    <source>
        <dbReference type="EMBL" id="CAB5052291.1"/>
    </source>
</evidence>
<dbReference type="CDD" id="cd05799">
    <property type="entry name" value="PGM2"/>
    <property type="match status" value="1"/>
</dbReference>
<dbReference type="GO" id="GO:0008973">
    <property type="term" value="F:phosphopentomutase activity"/>
    <property type="evidence" value="ECO:0007669"/>
    <property type="project" value="TreeGrafter"/>
</dbReference>
<dbReference type="InterPro" id="IPR036900">
    <property type="entry name" value="A-D-PHexomutase_C_sf"/>
</dbReference>
<organism evidence="14">
    <name type="scientific">freshwater metagenome</name>
    <dbReference type="NCBI Taxonomy" id="449393"/>
    <lineage>
        <taxon>unclassified sequences</taxon>
        <taxon>metagenomes</taxon>
        <taxon>ecological metagenomes</taxon>
    </lineage>
</organism>
<keyword evidence="3" id="KW-0597">Phosphoprotein</keyword>
<dbReference type="EMBL" id="CAEZXX010000049">
    <property type="protein sequence ID" value="CAB4706383.1"/>
    <property type="molecule type" value="Genomic_DNA"/>
</dbReference>
<dbReference type="PANTHER" id="PTHR45745:SF1">
    <property type="entry name" value="PHOSPHOGLUCOMUTASE 2B-RELATED"/>
    <property type="match status" value="1"/>
</dbReference>
<evidence type="ECO:0000256" key="4">
    <source>
        <dbReference type="ARBA" id="ARBA00022723"/>
    </source>
</evidence>
<dbReference type="Pfam" id="PF02878">
    <property type="entry name" value="PGM_PMM_I"/>
    <property type="match status" value="1"/>
</dbReference>
<feature type="domain" description="Alpha-D-phosphohexomutase alpha/beta/alpha" evidence="8">
    <location>
        <begin position="48"/>
        <end position="184"/>
    </location>
</feature>
<dbReference type="Gene3D" id="3.40.120.10">
    <property type="entry name" value="Alpha-D-Glucose-1,6-Bisphosphate, subunit A, domain 3"/>
    <property type="match status" value="3"/>
</dbReference>
<name>A0A6J7TG57_9ZZZZ</name>
<dbReference type="Pfam" id="PF02879">
    <property type="entry name" value="PGM_PMM_II"/>
    <property type="match status" value="1"/>
</dbReference>
<dbReference type="InterPro" id="IPR005845">
    <property type="entry name" value="A-D-PHexomutase_a/b/a-II"/>
</dbReference>
<protein>
    <submittedName>
        <fullName evidence="14">Unannotated protein</fullName>
    </submittedName>
</protein>
<dbReference type="Gene3D" id="3.30.310.50">
    <property type="entry name" value="Alpha-D-phosphohexomutase, C-terminal domain"/>
    <property type="match status" value="1"/>
</dbReference>
<dbReference type="InterPro" id="IPR016066">
    <property type="entry name" value="A-D-PHexomutase_CS"/>
</dbReference>
<dbReference type="InterPro" id="IPR016055">
    <property type="entry name" value="A-D-PHexomutase_a/b/a-I/II/III"/>
</dbReference>
<sequence length="531" mass="56181">MVVDESLREQVETWMAHDPDPVTVDEARRLLLAGDAEALNDRFASSLQFGTAGLRGALGAGPNRMNRLMVRRAAAGIADYLLLRDPVASTRGVVIGFDARHGSEEFAHDTARVLAARRVRAFLLPARIPTPVLAWGITDVGAAAGVMVTASHNPPTDNGYKVFLGDGAQIVPPHDAGISTCIEAAGLSVVLSAPDDPLIEYLDDRIVERYLDAAAAVRLSPATPGVTVAATALHGVGGALLGRAFVRAGFDAPVFVASQQEPDPDFPTVRFPNPEEPGAMDAVTELAARSAAVVALANDPDADRLGVAIPVRSGGWRRLGGDEIGWLLAEHILAHTSGTDRLVITTLVSSSLLSRMAAVHGVHHRETFTGFKWIGRAALESPSLRFVFGYEQALGYLVTNRPMDKDGITAAVMMAELAACAVADGVTVEDRLDAIRTTYGNLVTVERSVSMRPDRAAACVQALLSDPPAAVSGERVTGVEGFPEAGLVRLWCGPVRLQVRPSGTEPKVKLYAEAEDRDPSALLDALAELIA</sequence>
<evidence type="ECO:0000256" key="1">
    <source>
        <dbReference type="ARBA" id="ARBA00001946"/>
    </source>
</evidence>
<evidence type="ECO:0000256" key="6">
    <source>
        <dbReference type="ARBA" id="ARBA00023235"/>
    </source>
</evidence>
<keyword evidence="5" id="KW-0460">Magnesium</keyword>
<dbReference type="GO" id="GO:0000287">
    <property type="term" value="F:magnesium ion binding"/>
    <property type="evidence" value="ECO:0007669"/>
    <property type="project" value="InterPro"/>
</dbReference>